<organism evidence="2 3">
    <name type="scientific">Staphylotrichum longicolle</name>
    <dbReference type="NCBI Taxonomy" id="669026"/>
    <lineage>
        <taxon>Eukaryota</taxon>
        <taxon>Fungi</taxon>
        <taxon>Dikarya</taxon>
        <taxon>Ascomycota</taxon>
        <taxon>Pezizomycotina</taxon>
        <taxon>Sordariomycetes</taxon>
        <taxon>Sordariomycetidae</taxon>
        <taxon>Sordariales</taxon>
        <taxon>Chaetomiaceae</taxon>
        <taxon>Staphylotrichum</taxon>
    </lineage>
</organism>
<evidence type="ECO:0000313" key="2">
    <source>
        <dbReference type="EMBL" id="KAG7285038.1"/>
    </source>
</evidence>
<dbReference type="EMBL" id="JAHCVI010000005">
    <property type="protein sequence ID" value="KAG7285038.1"/>
    <property type="molecule type" value="Genomic_DNA"/>
</dbReference>
<sequence length="202" mass="21590">MPSLVSTIPGSFFKLTQVSSNPTVTGTPTQPDKCSEVAARITPQLTPKPTYPPALKAMADGMGGVEHDTCGNMDFNAKFKNVKAADLNRFTQARYSTFIVPIWAKVHQLYTACGEDTRKIQHVAQDPCYRWALDLSKSSNESEKNKGDKGSNKGGNNEKDSGVKGNVKTPDLESDAGRSGISDGAAVGVLGMLTLVWAVLLA</sequence>
<proteinExistence type="predicted"/>
<dbReference type="Proteomes" id="UP001197093">
    <property type="component" value="Unassembled WGS sequence"/>
</dbReference>
<evidence type="ECO:0000256" key="1">
    <source>
        <dbReference type="SAM" id="MobiDB-lite"/>
    </source>
</evidence>
<feature type="compositionally biased region" description="Basic and acidic residues" evidence="1">
    <location>
        <begin position="140"/>
        <end position="162"/>
    </location>
</feature>
<evidence type="ECO:0000313" key="3">
    <source>
        <dbReference type="Proteomes" id="UP001197093"/>
    </source>
</evidence>
<name>A0AAD4ETF6_9PEZI</name>
<dbReference type="AlphaFoldDB" id="A0AAD4ETF6"/>
<reference evidence="2" key="1">
    <citation type="submission" date="2023-02" db="EMBL/GenBank/DDBJ databases">
        <authorList>
            <person name="Palmer J.M."/>
        </authorList>
    </citation>
    <scope>NUCLEOTIDE SEQUENCE</scope>
    <source>
        <strain evidence="2">FW57</strain>
    </source>
</reference>
<accession>A0AAD4ETF6</accession>
<keyword evidence="3" id="KW-1185">Reference proteome</keyword>
<gene>
    <name evidence="2" type="ORF">NEMBOFW57_009658</name>
</gene>
<feature type="region of interest" description="Disordered" evidence="1">
    <location>
        <begin position="139"/>
        <end position="177"/>
    </location>
</feature>
<comment type="caution">
    <text evidence="2">The sequence shown here is derived from an EMBL/GenBank/DDBJ whole genome shotgun (WGS) entry which is preliminary data.</text>
</comment>
<protein>
    <submittedName>
        <fullName evidence="2">Uncharacterized protein</fullName>
    </submittedName>
</protein>